<evidence type="ECO:0008006" key="4">
    <source>
        <dbReference type="Google" id="ProtNLM"/>
    </source>
</evidence>
<dbReference type="EMBL" id="CP047591">
    <property type="protein sequence ID" value="QHI72821.1"/>
    <property type="molecule type" value="Genomic_DNA"/>
</dbReference>
<sequence>MKNKKAAITSGGFVMILVCLLLFCIIIPDKQFSDNENRQLQQMPKLTASNVASGDYMKNFESYASDNIIARDEWVKVKNITDMVSGKKDNGSAYFGKDGYLFPIDNIDEMQFQKNLAYVKTFIDKTDKINKNINISVIIAPTSEEIYKDKMPENAPAPNQWKILKESRDCFGEMLINPTGILSQHKREYIYYKTDHHWTTLGAYYTYKMWAEQNGLKPLKKEDFNVEVVSKDFYGTTYSKAAGFKTKPDYIEKFTNSAIEHTGMKIEKVTQTKSLPSLFDKKYLKTKDKYSYFLSSNNPMTTISGTAKNGHNILVIKDSYANCFVPFITGHFDHIYVTDLRYYKQSLTQFVKENKITDIMFLYNVVQFSNDRNMVYLLKD</sequence>
<keyword evidence="3" id="KW-1185">Reference proteome</keyword>
<dbReference type="KEGG" id="amic:Ami3637_10745"/>
<dbReference type="AlphaFoldDB" id="A0A6P1MGF6"/>
<accession>A0A6P1MGF6</accession>
<evidence type="ECO:0000256" key="1">
    <source>
        <dbReference type="SAM" id="Phobius"/>
    </source>
</evidence>
<keyword evidence="1" id="KW-0472">Membrane</keyword>
<protein>
    <recommendedName>
        <fullName evidence="4">DHHW protein</fullName>
    </recommendedName>
</protein>
<dbReference type="Pfam" id="PF14286">
    <property type="entry name" value="DHHW"/>
    <property type="match status" value="1"/>
</dbReference>
<dbReference type="InterPro" id="IPR025945">
    <property type="entry name" value="DHHW"/>
</dbReference>
<organism evidence="2 3">
    <name type="scientific">Aminipila terrae</name>
    <dbReference type="NCBI Taxonomy" id="2697030"/>
    <lineage>
        <taxon>Bacteria</taxon>
        <taxon>Bacillati</taxon>
        <taxon>Bacillota</taxon>
        <taxon>Clostridia</taxon>
        <taxon>Peptostreptococcales</taxon>
        <taxon>Anaerovoracaceae</taxon>
        <taxon>Aminipila</taxon>
    </lineage>
</organism>
<feature type="transmembrane region" description="Helical" evidence="1">
    <location>
        <begin position="7"/>
        <end position="28"/>
    </location>
</feature>
<evidence type="ECO:0000313" key="2">
    <source>
        <dbReference type="EMBL" id="QHI72821.1"/>
    </source>
</evidence>
<keyword evidence="1" id="KW-1133">Transmembrane helix</keyword>
<evidence type="ECO:0000313" key="3">
    <source>
        <dbReference type="Proteomes" id="UP000463883"/>
    </source>
</evidence>
<proteinExistence type="predicted"/>
<reference evidence="2 3" key="1">
    <citation type="submission" date="2020-01" db="EMBL/GenBank/DDBJ databases">
        <title>Genomic analysis of Aminipila sp. CBA3637.</title>
        <authorList>
            <person name="Kim Y.B."/>
            <person name="Roh S.W."/>
        </authorList>
    </citation>
    <scope>NUCLEOTIDE SEQUENCE [LARGE SCALE GENOMIC DNA]</scope>
    <source>
        <strain evidence="2 3">CBA3637</strain>
    </source>
</reference>
<name>A0A6P1MGF6_9FIRM</name>
<gene>
    <name evidence="2" type="ORF">Ami3637_10745</name>
</gene>
<dbReference type="RefSeq" id="WP_162362588.1">
    <property type="nucleotide sequence ID" value="NZ_CP047591.1"/>
</dbReference>
<dbReference type="Proteomes" id="UP000463883">
    <property type="component" value="Chromosome"/>
</dbReference>
<keyword evidence="1" id="KW-0812">Transmembrane</keyword>